<protein>
    <recommendedName>
        <fullName evidence="4">DSBA-like thioredoxin domain-containing protein</fullName>
    </recommendedName>
</protein>
<organism evidence="2 3">
    <name type="scientific">Pseudonocardia oroxyli</name>
    <dbReference type="NCBI Taxonomy" id="366584"/>
    <lineage>
        <taxon>Bacteria</taxon>
        <taxon>Bacillati</taxon>
        <taxon>Actinomycetota</taxon>
        <taxon>Actinomycetes</taxon>
        <taxon>Pseudonocardiales</taxon>
        <taxon>Pseudonocardiaceae</taxon>
        <taxon>Pseudonocardia</taxon>
    </lineage>
</organism>
<evidence type="ECO:0000256" key="1">
    <source>
        <dbReference type="SAM" id="MobiDB-lite"/>
    </source>
</evidence>
<proteinExistence type="predicted"/>
<feature type="compositionally biased region" description="Low complexity" evidence="1">
    <location>
        <begin position="79"/>
        <end position="96"/>
    </location>
</feature>
<evidence type="ECO:0008006" key="4">
    <source>
        <dbReference type="Google" id="ProtNLM"/>
    </source>
</evidence>
<dbReference type="STRING" id="366584.SAMN05216377_10518"/>
<evidence type="ECO:0000313" key="3">
    <source>
        <dbReference type="Proteomes" id="UP000198967"/>
    </source>
</evidence>
<gene>
    <name evidence="2" type="ORF">SAMN05216377_10518</name>
</gene>
<evidence type="ECO:0000313" key="2">
    <source>
        <dbReference type="EMBL" id="SDF45907.1"/>
    </source>
</evidence>
<dbReference type="SUPFAM" id="SSF52833">
    <property type="entry name" value="Thioredoxin-like"/>
    <property type="match status" value="1"/>
</dbReference>
<name>A0A1G7L8R8_PSEOR</name>
<feature type="region of interest" description="Disordered" evidence="1">
    <location>
        <begin position="70"/>
        <end position="96"/>
    </location>
</feature>
<dbReference type="Proteomes" id="UP000198967">
    <property type="component" value="Unassembled WGS sequence"/>
</dbReference>
<keyword evidence="3" id="KW-1185">Reference proteome</keyword>
<dbReference type="Gene3D" id="3.40.30.10">
    <property type="entry name" value="Glutaredoxin"/>
    <property type="match status" value="1"/>
</dbReference>
<dbReference type="InterPro" id="IPR036249">
    <property type="entry name" value="Thioredoxin-like_sf"/>
</dbReference>
<accession>A0A1G7L8R8</accession>
<dbReference type="EMBL" id="FNBE01000005">
    <property type="protein sequence ID" value="SDF45907.1"/>
    <property type="molecule type" value="Genomic_DNA"/>
</dbReference>
<dbReference type="InterPro" id="IPR053977">
    <property type="entry name" value="Rv2466c-like"/>
</dbReference>
<sequence>MGCMTVEIFVDPVCPFAWIAYEWIREVERQREIEVRLRIMSLAVLNDEVESERGRDSAWRPVRVGIAAGERASPPSAWTSAPRPSTSRGPRSSAPS</sequence>
<dbReference type="Pfam" id="PF22234">
    <property type="entry name" value="Rv2466c-like"/>
    <property type="match status" value="1"/>
</dbReference>
<dbReference type="AlphaFoldDB" id="A0A1G7L8R8"/>
<reference evidence="2 3" key="1">
    <citation type="submission" date="2016-10" db="EMBL/GenBank/DDBJ databases">
        <authorList>
            <person name="de Groot N.N."/>
        </authorList>
    </citation>
    <scope>NUCLEOTIDE SEQUENCE [LARGE SCALE GENOMIC DNA]</scope>
    <source>
        <strain evidence="2 3">CGMCC 4.3143</strain>
    </source>
</reference>